<dbReference type="Pfam" id="PF01458">
    <property type="entry name" value="SUFBD_core"/>
    <property type="match status" value="1"/>
</dbReference>
<dbReference type="EMBL" id="SNRY01001383">
    <property type="protein sequence ID" value="KAA6331346.1"/>
    <property type="molecule type" value="Genomic_DNA"/>
</dbReference>
<dbReference type="AlphaFoldDB" id="A0A5J4RBJ5"/>
<evidence type="ECO:0000259" key="1">
    <source>
        <dbReference type="Pfam" id="PF01458"/>
    </source>
</evidence>
<organism evidence="2">
    <name type="scientific">termite gut metagenome</name>
    <dbReference type="NCBI Taxonomy" id="433724"/>
    <lineage>
        <taxon>unclassified sequences</taxon>
        <taxon>metagenomes</taxon>
        <taxon>organismal metagenomes</taxon>
    </lineage>
</organism>
<reference evidence="2" key="1">
    <citation type="submission" date="2019-03" db="EMBL/GenBank/DDBJ databases">
        <title>Single cell metagenomics reveals metabolic interactions within the superorganism composed of flagellate Streblomastix strix and complex community of Bacteroidetes bacteria on its surface.</title>
        <authorList>
            <person name="Treitli S.C."/>
            <person name="Kolisko M."/>
            <person name="Husnik F."/>
            <person name="Keeling P."/>
            <person name="Hampl V."/>
        </authorList>
    </citation>
    <scope>NUCLEOTIDE SEQUENCE</scope>
    <source>
        <strain evidence="2">STM</strain>
    </source>
</reference>
<gene>
    <name evidence="2" type="ORF">EZS27_020039</name>
</gene>
<feature type="non-terminal residue" evidence="2">
    <location>
        <position position="64"/>
    </location>
</feature>
<dbReference type="GO" id="GO:0016226">
    <property type="term" value="P:iron-sulfur cluster assembly"/>
    <property type="evidence" value="ECO:0007669"/>
    <property type="project" value="InterPro"/>
</dbReference>
<protein>
    <submittedName>
        <fullName evidence="2">FeS cluster assembly protein SufD</fullName>
    </submittedName>
</protein>
<comment type="caution">
    <text evidence="2">The sequence shown here is derived from an EMBL/GenBank/DDBJ whole genome shotgun (WGS) entry which is preliminary data.</text>
</comment>
<feature type="domain" description="SUF system FeS cluster assembly SufBD core" evidence="1">
    <location>
        <begin position="2"/>
        <end position="63"/>
    </location>
</feature>
<dbReference type="InterPro" id="IPR000825">
    <property type="entry name" value="SUF_FeS_clus_asmbl_SufBD_core"/>
</dbReference>
<proteinExistence type="predicted"/>
<name>A0A5J4RBJ5_9ZZZZ</name>
<accession>A0A5J4RBJ5</accession>
<sequence>MNSLLNLYELKETHINTVRISTMYVRQEAGSNVLLNGMTLTNGISRNATEVTLAGEHAEINLCG</sequence>
<evidence type="ECO:0000313" key="2">
    <source>
        <dbReference type="EMBL" id="KAA6331346.1"/>
    </source>
</evidence>